<evidence type="ECO:0000256" key="1">
    <source>
        <dbReference type="ARBA" id="ARBA00022555"/>
    </source>
</evidence>
<dbReference type="EMBL" id="FMCU01000020">
    <property type="protein sequence ID" value="SCF46522.1"/>
    <property type="molecule type" value="Genomic_DNA"/>
</dbReference>
<keyword evidence="2 3" id="KW-0694">RNA-binding</keyword>
<dbReference type="GO" id="GO:0000049">
    <property type="term" value="F:tRNA binding"/>
    <property type="evidence" value="ECO:0007669"/>
    <property type="project" value="UniProtKB-UniRule"/>
</dbReference>
<accession>A0A1C5AMQ8</accession>
<dbReference type="OrthoDB" id="9794564at2"/>
<dbReference type="STRING" id="121616.GA0070216_1209"/>
<sequence length="123" mass="12753">MAGAAAAVKPQITFGKFQNVDLRVARVLSAPMAENTRFPCRVIELDLGPLGKRVSVGQYALIGEDELVGANVVTCVNLGEREMGPYVSQALVLGAPHPASPEGQAQAIPIVVAGDAVPGDAIY</sequence>
<evidence type="ECO:0000313" key="6">
    <source>
        <dbReference type="Proteomes" id="UP000198797"/>
    </source>
</evidence>
<proteinExistence type="predicted"/>
<dbReference type="InterPro" id="IPR012340">
    <property type="entry name" value="NA-bd_OB-fold"/>
</dbReference>
<dbReference type="SUPFAM" id="SSF50249">
    <property type="entry name" value="Nucleic acid-binding proteins"/>
    <property type="match status" value="1"/>
</dbReference>
<keyword evidence="1 3" id="KW-0820">tRNA-binding</keyword>
<feature type="domain" description="TRNA-binding" evidence="4">
    <location>
        <begin position="16"/>
        <end position="123"/>
    </location>
</feature>
<name>A0A1C5AMQ8_9ACTN</name>
<evidence type="ECO:0000256" key="3">
    <source>
        <dbReference type="PROSITE-ProRule" id="PRU00209"/>
    </source>
</evidence>
<gene>
    <name evidence="5" type="ORF">GA0070216_1209</name>
</gene>
<protein>
    <submittedName>
        <fullName evidence="5">tRNA-binding protein</fullName>
    </submittedName>
</protein>
<dbReference type="Gene3D" id="2.40.50.140">
    <property type="entry name" value="Nucleic acid-binding proteins"/>
    <property type="match status" value="1"/>
</dbReference>
<dbReference type="AlphaFoldDB" id="A0A1C5AMQ8"/>
<evidence type="ECO:0000259" key="4">
    <source>
        <dbReference type="PROSITE" id="PS50886"/>
    </source>
</evidence>
<dbReference type="Proteomes" id="UP000198797">
    <property type="component" value="Unassembled WGS sequence"/>
</dbReference>
<dbReference type="PROSITE" id="PS50886">
    <property type="entry name" value="TRBD"/>
    <property type="match status" value="1"/>
</dbReference>
<keyword evidence="6" id="KW-1185">Reference proteome</keyword>
<reference evidence="6" key="1">
    <citation type="submission" date="2016-06" db="EMBL/GenBank/DDBJ databases">
        <authorList>
            <person name="Varghese N."/>
            <person name="Submissions Spin"/>
        </authorList>
    </citation>
    <scope>NUCLEOTIDE SEQUENCE [LARGE SCALE GENOMIC DNA]</scope>
    <source>
        <strain evidence="6">DSM 44100</strain>
    </source>
</reference>
<evidence type="ECO:0000256" key="2">
    <source>
        <dbReference type="ARBA" id="ARBA00022884"/>
    </source>
</evidence>
<dbReference type="RefSeq" id="WP_141723218.1">
    <property type="nucleotide sequence ID" value="NZ_FMCU01000020.1"/>
</dbReference>
<organism evidence="5 6">
    <name type="scientific">Micromonospora matsumotoense</name>
    <dbReference type="NCBI Taxonomy" id="121616"/>
    <lineage>
        <taxon>Bacteria</taxon>
        <taxon>Bacillati</taxon>
        <taxon>Actinomycetota</taxon>
        <taxon>Actinomycetes</taxon>
        <taxon>Micromonosporales</taxon>
        <taxon>Micromonosporaceae</taxon>
        <taxon>Micromonospora</taxon>
    </lineage>
</organism>
<evidence type="ECO:0000313" key="5">
    <source>
        <dbReference type="EMBL" id="SCF46522.1"/>
    </source>
</evidence>
<dbReference type="InterPro" id="IPR002547">
    <property type="entry name" value="tRNA-bd_dom"/>
</dbReference>